<proteinExistence type="predicted"/>
<accession>A0AAV9HZN8</accession>
<keyword evidence="3" id="KW-1185">Reference proteome</keyword>
<reference evidence="2" key="2">
    <citation type="submission" date="2023-06" db="EMBL/GenBank/DDBJ databases">
        <authorList>
            <consortium name="Lawrence Berkeley National Laboratory"/>
            <person name="Mondo S.J."/>
            <person name="Hensen N."/>
            <person name="Bonometti L."/>
            <person name="Westerberg I."/>
            <person name="Brannstrom I.O."/>
            <person name="Guillou S."/>
            <person name="Cros-Aarteil S."/>
            <person name="Calhoun S."/>
            <person name="Haridas S."/>
            <person name="Kuo A."/>
            <person name="Pangilinan J."/>
            <person name="Riley R."/>
            <person name="Labutti K."/>
            <person name="Andreopoulos B."/>
            <person name="Lipzen A."/>
            <person name="Chen C."/>
            <person name="Yanf M."/>
            <person name="Daum C."/>
            <person name="Ng V."/>
            <person name="Clum A."/>
            <person name="Steindorff A."/>
            <person name="Ohm R."/>
            <person name="Martin F."/>
            <person name="Silar P."/>
            <person name="Natvig D."/>
            <person name="Lalanne C."/>
            <person name="Gautier V."/>
            <person name="Ament-Velasquez S.L."/>
            <person name="Kruys A."/>
            <person name="Hutchinson M.I."/>
            <person name="Powell A.J."/>
            <person name="Barry K."/>
            <person name="Miller A.N."/>
            <person name="Grigoriev I.V."/>
            <person name="Debuchy R."/>
            <person name="Gladieux P."/>
            <person name="Thoren M.H."/>
            <person name="Johannesson H."/>
        </authorList>
    </citation>
    <scope>NUCLEOTIDE SEQUENCE</scope>
    <source>
        <strain evidence="2">PSN324</strain>
    </source>
</reference>
<evidence type="ECO:0000313" key="2">
    <source>
        <dbReference type="EMBL" id="KAK4466248.1"/>
    </source>
</evidence>
<evidence type="ECO:0000256" key="1">
    <source>
        <dbReference type="SAM" id="MobiDB-lite"/>
    </source>
</evidence>
<feature type="compositionally biased region" description="Acidic residues" evidence="1">
    <location>
        <begin position="82"/>
        <end position="104"/>
    </location>
</feature>
<sequence length="161" mass="18273">MDETPRAYYATGEEMSFEVQIFYIVEMLVDSFGFEPAEIMARAREITFEYEPATIEGQYAWGIYLQAERIVHLDSIYRMPDDEAPQNDNVEEELPPLIENDPDNDGPYSREPGTEFAVTVGIPNTVAEQPEHNRQGSTGSSPYAGPAQEPDSERAKRRYRG</sequence>
<name>A0AAV9HZN8_9PEZI</name>
<feature type="region of interest" description="Disordered" evidence="1">
    <location>
        <begin position="79"/>
        <end position="161"/>
    </location>
</feature>
<dbReference type="AlphaFoldDB" id="A0AAV9HZN8"/>
<protein>
    <submittedName>
        <fullName evidence="2">Uncharacterized protein</fullName>
    </submittedName>
</protein>
<comment type="caution">
    <text evidence="2">The sequence shown here is derived from an EMBL/GenBank/DDBJ whole genome shotgun (WGS) entry which is preliminary data.</text>
</comment>
<reference evidence="2" key="1">
    <citation type="journal article" date="2023" name="Mol. Phylogenet. Evol.">
        <title>Genome-scale phylogeny and comparative genomics of the fungal order Sordariales.</title>
        <authorList>
            <person name="Hensen N."/>
            <person name="Bonometti L."/>
            <person name="Westerberg I."/>
            <person name="Brannstrom I.O."/>
            <person name="Guillou S."/>
            <person name="Cros-Aarteil S."/>
            <person name="Calhoun S."/>
            <person name="Haridas S."/>
            <person name="Kuo A."/>
            <person name="Mondo S."/>
            <person name="Pangilinan J."/>
            <person name="Riley R."/>
            <person name="LaButti K."/>
            <person name="Andreopoulos B."/>
            <person name="Lipzen A."/>
            <person name="Chen C."/>
            <person name="Yan M."/>
            <person name="Daum C."/>
            <person name="Ng V."/>
            <person name="Clum A."/>
            <person name="Steindorff A."/>
            <person name="Ohm R.A."/>
            <person name="Martin F."/>
            <person name="Silar P."/>
            <person name="Natvig D.O."/>
            <person name="Lalanne C."/>
            <person name="Gautier V."/>
            <person name="Ament-Velasquez S.L."/>
            <person name="Kruys A."/>
            <person name="Hutchinson M.I."/>
            <person name="Powell A.J."/>
            <person name="Barry K."/>
            <person name="Miller A.N."/>
            <person name="Grigoriev I.V."/>
            <person name="Debuchy R."/>
            <person name="Gladieux P."/>
            <person name="Hiltunen Thoren M."/>
            <person name="Johannesson H."/>
        </authorList>
    </citation>
    <scope>NUCLEOTIDE SEQUENCE</scope>
    <source>
        <strain evidence="2">PSN324</strain>
    </source>
</reference>
<dbReference type="EMBL" id="MU864933">
    <property type="protein sequence ID" value="KAK4466248.1"/>
    <property type="molecule type" value="Genomic_DNA"/>
</dbReference>
<evidence type="ECO:0000313" key="3">
    <source>
        <dbReference type="Proteomes" id="UP001321749"/>
    </source>
</evidence>
<organism evidence="2 3">
    <name type="scientific">Cladorrhinum samala</name>
    <dbReference type="NCBI Taxonomy" id="585594"/>
    <lineage>
        <taxon>Eukaryota</taxon>
        <taxon>Fungi</taxon>
        <taxon>Dikarya</taxon>
        <taxon>Ascomycota</taxon>
        <taxon>Pezizomycotina</taxon>
        <taxon>Sordariomycetes</taxon>
        <taxon>Sordariomycetidae</taxon>
        <taxon>Sordariales</taxon>
        <taxon>Podosporaceae</taxon>
        <taxon>Cladorrhinum</taxon>
    </lineage>
</organism>
<dbReference type="Proteomes" id="UP001321749">
    <property type="component" value="Unassembled WGS sequence"/>
</dbReference>
<gene>
    <name evidence="2" type="ORF">QBC42DRAFT_247863</name>
</gene>